<organism evidence="1 2">
    <name type="scientific">Halorubrum sodomense tailed virus 2</name>
    <dbReference type="NCBI Taxonomy" id="1262527"/>
    <lineage>
        <taxon>Viruses</taxon>
        <taxon>Duplodnaviria</taxon>
        <taxon>Heunggongvirae</taxon>
        <taxon>Uroviricota</taxon>
        <taxon>Caudoviricetes</taxon>
        <taxon>Thumleimavirales</taxon>
        <taxon>Hafunaviridae</taxon>
        <taxon>Mincapvirus</taxon>
        <taxon>Mincapvirus eilatense</taxon>
        <taxon>Mincapvirus HSTV2</taxon>
    </lineage>
</organism>
<protein>
    <submittedName>
        <fullName evidence="1">Uncharacterized protein</fullName>
    </submittedName>
</protein>
<dbReference type="GeneID" id="14477164"/>
<reference evidence="1 2" key="1">
    <citation type="journal article" date="2013" name="J. Virol.">
        <title>Insights into head-tailed viruses infecting extremely halophilic archaea.</title>
        <authorList>
            <person name="Pietila M.K."/>
            <person name="Laurinmaki P."/>
            <person name="Russell D.A."/>
            <person name="Ko C.C."/>
            <person name="Jacobs-Sera D."/>
            <person name="Butcher S.J."/>
            <person name="Bamford D.H."/>
            <person name="Hendrix R.W."/>
        </authorList>
    </citation>
    <scope>NUCLEOTIDE SEQUENCE [LARGE SCALE GENOMIC DNA]</scope>
</reference>
<evidence type="ECO:0000313" key="1">
    <source>
        <dbReference type="EMBL" id="AGC34295.1"/>
    </source>
</evidence>
<proteinExistence type="predicted"/>
<accession>L7TJZ5</accession>
<sequence length="505" mass="56923">MTCTNPQWTVRFPMVDGARGPFEIKPRELTLRMERNSYDYARAEFPVEVGEAMKPHTREDDGKLRYSQYVHICVDGVPVHSLYFRPDFVTYGEHGTFIEFHDLQESMDSGIVDKHWSSVTLEEAYTYIFEKRKSDLITDIKFTVPDENLVGQARVDTLVGEQALEGRDERFFGTGLTMDDLEGFGGGALGRAGGQLNRYINPFEKGKIDRDNTKELMDGYYAIDFEQISPATAIWKLNEMFNVQTWVDIDRTLHVGVPEAESIRHVAAPDDSRAWRYNSDGVNIKHPRDPIYAVLVEGEWVDEPGVGTLDDIVSWFNQSDEDGFGDVRAEGVAFIPGVDPEMGQTLKVKDTNAKRDSLGAVARLALYEQMKNQHSGSVQINPALSGGRFGRPESLRVGDALHIVPDDQWFDNPGAESGELGDRPDNFNDFCGGFIHNEVYLVHGVTHSVTGSEWTMTAHVGMFPDFEAQSFVRYFDPRSGEYVSEEDVFGSDIDFLPAWMSIEDF</sequence>
<dbReference type="KEGG" id="vg:14477164"/>
<gene>
    <name evidence="1" type="primary">26</name>
    <name evidence="1" type="ORF">HSTV2_26</name>
</gene>
<name>L7TJZ5_9CAUD</name>
<evidence type="ECO:0000313" key="2">
    <source>
        <dbReference type="Proteomes" id="UP000011138"/>
    </source>
</evidence>
<dbReference type="RefSeq" id="YP_007379105.1">
    <property type="nucleotide sequence ID" value="NC_020159.1"/>
</dbReference>
<dbReference type="EMBL" id="KC117376">
    <property type="protein sequence ID" value="AGC34295.1"/>
    <property type="molecule type" value="Genomic_DNA"/>
</dbReference>
<keyword evidence="2" id="KW-1185">Reference proteome</keyword>
<dbReference type="Proteomes" id="UP000011138">
    <property type="component" value="Segment"/>
</dbReference>
<dbReference type="OrthoDB" id="4467at10239"/>